<dbReference type="RefSeq" id="WP_154425633.1">
    <property type="nucleotide sequence ID" value="NZ_VUNN01000014.1"/>
</dbReference>
<keyword evidence="3 7" id="KW-0460">Magnesium</keyword>
<dbReference type="GO" id="GO:0043022">
    <property type="term" value="F:ribosome binding"/>
    <property type="evidence" value="ECO:0007669"/>
    <property type="project" value="TreeGrafter"/>
</dbReference>
<dbReference type="InterPro" id="IPR006073">
    <property type="entry name" value="GTP-bd"/>
</dbReference>
<evidence type="ECO:0000256" key="3">
    <source>
        <dbReference type="ARBA" id="ARBA00022842"/>
    </source>
</evidence>
<dbReference type="InterPro" id="IPR025121">
    <property type="entry name" value="GTPase_HflX_N"/>
</dbReference>
<comment type="function">
    <text evidence="5">GTPase that associates with the 50S ribosomal subunit and may have a role during protein synthesis or ribosome biogenesis.</text>
</comment>
<dbReference type="GO" id="GO:0005525">
    <property type="term" value="F:GTP binding"/>
    <property type="evidence" value="ECO:0007669"/>
    <property type="project" value="UniProtKB-UniRule"/>
</dbReference>
<evidence type="ECO:0000256" key="5">
    <source>
        <dbReference type="HAMAP-Rule" id="MF_00900"/>
    </source>
</evidence>
<evidence type="ECO:0000256" key="6">
    <source>
        <dbReference type="PIRSR" id="PIRSR006809-1"/>
    </source>
</evidence>
<evidence type="ECO:0000259" key="9">
    <source>
        <dbReference type="PROSITE" id="PS51705"/>
    </source>
</evidence>
<reference evidence="10 11" key="1">
    <citation type="submission" date="2019-08" db="EMBL/GenBank/DDBJ databases">
        <title>In-depth cultivation of the pig gut microbiome towards novel bacterial diversity and tailored functional studies.</title>
        <authorList>
            <person name="Wylensek D."/>
            <person name="Hitch T.C.A."/>
            <person name="Clavel T."/>
        </authorList>
    </citation>
    <scope>NUCLEOTIDE SEQUENCE [LARGE SCALE GENOMIC DNA]</scope>
    <source>
        <strain evidence="10 11">NM-380-WT-3C1</strain>
    </source>
</reference>
<organism evidence="10 11">
    <name type="scientific">Bullifex porci</name>
    <dbReference type="NCBI Taxonomy" id="2606638"/>
    <lineage>
        <taxon>Bacteria</taxon>
        <taxon>Pseudomonadati</taxon>
        <taxon>Spirochaetota</taxon>
        <taxon>Spirochaetia</taxon>
        <taxon>Spirochaetales</taxon>
        <taxon>Spirochaetaceae</taxon>
        <taxon>Bullifex</taxon>
    </lineage>
</organism>
<comment type="similarity">
    <text evidence="5">Belongs to the TRAFAC class OBG-HflX-like GTPase superfamily. HflX GTPase family.</text>
</comment>
<dbReference type="Gene3D" id="3.40.50.11060">
    <property type="entry name" value="GTPase HflX, N-terminal domain"/>
    <property type="match status" value="1"/>
</dbReference>
<dbReference type="NCBIfam" id="TIGR03156">
    <property type="entry name" value="GTP_HflX"/>
    <property type="match status" value="1"/>
</dbReference>
<dbReference type="GO" id="GO:0005737">
    <property type="term" value="C:cytoplasm"/>
    <property type="evidence" value="ECO:0007669"/>
    <property type="project" value="UniProtKB-SubCell"/>
</dbReference>
<feature type="domain" description="Hflx-type G" evidence="9">
    <location>
        <begin position="199"/>
        <end position="365"/>
    </location>
</feature>
<feature type="binding site" evidence="6">
    <location>
        <begin position="252"/>
        <end position="255"/>
    </location>
    <ligand>
        <name>GTP</name>
        <dbReference type="ChEBI" id="CHEBI:37565"/>
    </ligand>
</feature>
<evidence type="ECO:0000256" key="4">
    <source>
        <dbReference type="ARBA" id="ARBA00023134"/>
    </source>
</evidence>
<feature type="binding site" evidence="7">
    <location>
        <position position="212"/>
    </location>
    <ligand>
        <name>Mg(2+)</name>
        <dbReference type="ChEBI" id="CHEBI:18420"/>
    </ligand>
</feature>
<dbReference type="PRINTS" id="PR00326">
    <property type="entry name" value="GTP1OBG"/>
</dbReference>
<keyword evidence="8" id="KW-0175">Coiled coil</keyword>
<keyword evidence="2 5" id="KW-0547">Nucleotide-binding</keyword>
<sequence length="405" mass="46298">MIETQDSKKKALLVIPIEDINDSKLRIDELSSLVKTMGLEVLSAIVFKIREFNSATMLGKGQLEELKDNILYFECDCVIFDTSLSPRVLRNLENELDICVIDREEVILQIFADRAQTKEAKLQVALARSEYSLPRLRRRWEDLSQQRGGVRGSKGSGERQLELDKRSLSEKIVALKRELEEVKKIRKTQRKSREKKDAYSFALVGYTNAGKSSLLNLLTNANTLVEDKFFATLDPTTRQFKLKNRIDVTLTDTVGFVSNLPHHLISAFSSTLEEAKYADTLIIVIDLANPDCERCQETTLEVLASLGAGDNDKIIVFNKIDNIANDIAYQRLKVSYPNHIEISVKERKNIDLLLDEMYKRVLETKKRSTIYLPPEDGKALSEIYRKYTVLSCTYENDNLKVEYLT</sequence>
<comment type="subcellular location">
    <subcellularLocation>
        <location evidence="5">Cytoplasm</location>
    </subcellularLocation>
    <text evidence="5">May associate with membranes.</text>
</comment>
<dbReference type="CDD" id="cd01878">
    <property type="entry name" value="HflX"/>
    <property type="match status" value="1"/>
</dbReference>
<feature type="binding site" evidence="7">
    <location>
        <position position="232"/>
    </location>
    <ligand>
        <name>Mg(2+)</name>
        <dbReference type="ChEBI" id="CHEBI:18420"/>
    </ligand>
</feature>
<dbReference type="Proteomes" id="UP000460549">
    <property type="component" value="Unassembled WGS sequence"/>
</dbReference>
<feature type="binding site" evidence="6">
    <location>
        <begin position="205"/>
        <end position="212"/>
    </location>
    <ligand>
        <name>GTP</name>
        <dbReference type="ChEBI" id="CHEBI:37565"/>
    </ligand>
</feature>
<dbReference type="SUPFAM" id="SSF52540">
    <property type="entry name" value="P-loop containing nucleoside triphosphate hydrolases"/>
    <property type="match status" value="1"/>
</dbReference>
<feature type="coiled-coil region" evidence="8">
    <location>
        <begin position="158"/>
        <end position="192"/>
    </location>
</feature>
<dbReference type="PANTHER" id="PTHR10229">
    <property type="entry name" value="GTP-BINDING PROTEIN HFLX"/>
    <property type="match status" value="1"/>
</dbReference>
<keyword evidence="4 5" id="KW-0342">GTP-binding</keyword>
<dbReference type="Pfam" id="PF16360">
    <property type="entry name" value="GTP-bdg_M"/>
    <property type="match status" value="1"/>
</dbReference>
<keyword evidence="1 7" id="KW-0479">Metal-binding</keyword>
<feature type="binding site" evidence="6">
    <location>
        <begin position="343"/>
        <end position="345"/>
    </location>
    <ligand>
        <name>GTP</name>
        <dbReference type="ChEBI" id="CHEBI:37565"/>
    </ligand>
</feature>
<dbReference type="PIRSF" id="PIRSF006809">
    <property type="entry name" value="GTP-binding_hflX_prd"/>
    <property type="match status" value="1"/>
</dbReference>
<protein>
    <recommendedName>
        <fullName evidence="5">GTPase HflX</fullName>
    </recommendedName>
    <alternativeName>
        <fullName evidence="5">GTP-binding protein HflX</fullName>
    </alternativeName>
</protein>
<feature type="binding site" evidence="6">
    <location>
        <begin position="318"/>
        <end position="321"/>
    </location>
    <ligand>
        <name>GTP</name>
        <dbReference type="ChEBI" id="CHEBI:37565"/>
    </ligand>
</feature>
<dbReference type="GO" id="GO:0046872">
    <property type="term" value="F:metal ion binding"/>
    <property type="evidence" value="ECO:0007669"/>
    <property type="project" value="UniProtKB-KW"/>
</dbReference>
<dbReference type="EMBL" id="VUNN01000014">
    <property type="protein sequence ID" value="MSU06636.1"/>
    <property type="molecule type" value="Genomic_DNA"/>
</dbReference>
<accession>A0A7X2TQM3</accession>
<dbReference type="InterPro" id="IPR032305">
    <property type="entry name" value="GTP-bd_M"/>
</dbReference>
<comment type="cofactor">
    <cofactor evidence="7">
        <name>Mg(2+)</name>
        <dbReference type="ChEBI" id="CHEBI:18420"/>
    </cofactor>
</comment>
<dbReference type="Pfam" id="PF13167">
    <property type="entry name" value="GTP-bdg_N"/>
    <property type="match status" value="1"/>
</dbReference>
<evidence type="ECO:0000256" key="1">
    <source>
        <dbReference type="ARBA" id="ARBA00022723"/>
    </source>
</evidence>
<keyword evidence="11" id="KW-1185">Reference proteome</keyword>
<dbReference type="GO" id="GO:0003924">
    <property type="term" value="F:GTPase activity"/>
    <property type="evidence" value="ECO:0007669"/>
    <property type="project" value="UniProtKB-UniRule"/>
</dbReference>
<evidence type="ECO:0000313" key="11">
    <source>
        <dbReference type="Proteomes" id="UP000460549"/>
    </source>
</evidence>
<dbReference type="InterPro" id="IPR027417">
    <property type="entry name" value="P-loop_NTPase"/>
</dbReference>
<comment type="subunit">
    <text evidence="5">Monomer. Associates with the 50S ribosomal subunit.</text>
</comment>
<evidence type="ECO:0000256" key="7">
    <source>
        <dbReference type="PIRSR" id="PIRSR006809-2"/>
    </source>
</evidence>
<feature type="binding site" evidence="6">
    <location>
        <begin position="230"/>
        <end position="234"/>
    </location>
    <ligand>
        <name>GTP</name>
        <dbReference type="ChEBI" id="CHEBI:37565"/>
    </ligand>
</feature>
<dbReference type="PANTHER" id="PTHR10229:SF0">
    <property type="entry name" value="GTP-BINDING PROTEIN 6-RELATED"/>
    <property type="match status" value="1"/>
</dbReference>
<evidence type="ECO:0000256" key="8">
    <source>
        <dbReference type="SAM" id="Coils"/>
    </source>
</evidence>
<dbReference type="PROSITE" id="PS51705">
    <property type="entry name" value="G_HFLX"/>
    <property type="match status" value="1"/>
</dbReference>
<gene>
    <name evidence="5 10" type="primary">hflX</name>
    <name evidence="10" type="ORF">FYJ80_07585</name>
</gene>
<dbReference type="Gene3D" id="3.40.50.300">
    <property type="entry name" value="P-loop containing nucleotide triphosphate hydrolases"/>
    <property type="match status" value="1"/>
</dbReference>
<proteinExistence type="inferred from homology"/>
<keyword evidence="5" id="KW-0963">Cytoplasm</keyword>
<evidence type="ECO:0000313" key="10">
    <source>
        <dbReference type="EMBL" id="MSU06636.1"/>
    </source>
</evidence>
<dbReference type="HAMAP" id="MF_00900">
    <property type="entry name" value="GTPase_HflX"/>
    <property type="match status" value="1"/>
</dbReference>
<dbReference type="Pfam" id="PF01926">
    <property type="entry name" value="MMR_HSR1"/>
    <property type="match status" value="1"/>
</dbReference>
<dbReference type="AlphaFoldDB" id="A0A7X2TQM3"/>
<dbReference type="InterPro" id="IPR030394">
    <property type="entry name" value="G_HFLX_dom"/>
</dbReference>
<comment type="caution">
    <text evidence="10">The sequence shown here is derived from an EMBL/GenBank/DDBJ whole genome shotgun (WGS) entry which is preliminary data.</text>
</comment>
<evidence type="ECO:0000256" key="2">
    <source>
        <dbReference type="ARBA" id="ARBA00022741"/>
    </source>
</evidence>
<name>A0A7X2TQM3_9SPIO</name>
<dbReference type="InterPro" id="IPR042108">
    <property type="entry name" value="GTPase_HflX_N_sf"/>
</dbReference>
<dbReference type="Gene3D" id="6.10.250.2860">
    <property type="match status" value="1"/>
</dbReference>
<dbReference type="InterPro" id="IPR016496">
    <property type="entry name" value="GTPase_HflX"/>
</dbReference>